<dbReference type="PROSITE" id="PS51208">
    <property type="entry name" value="AUTOTRANSPORTER"/>
    <property type="match status" value="1"/>
</dbReference>
<comment type="subcellular location">
    <subcellularLocation>
        <location evidence="2">Cell outer membrane</location>
        <topology evidence="2">Peripheral membrane protein</topology>
        <orientation evidence="2">Extracellular side</orientation>
    </subcellularLocation>
    <subcellularLocation>
        <location evidence="1">Secreted</location>
        <location evidence="1">Cell wall</location>
    </subcellularLocation>
</comment>
<dbReference type="eggNOG" id="COG3210">
    <property type="taxonomic scope" value="Bacteria"/>
</dbReference>
<dbReference type="EMBL" id="CP006571">
    <property type="protein sequence ID" value="AHK62976.1"/>
    <property type="molecule type" value="Genomic_DNA"/>
</dbReference>
<dbReference type="PATRIC" id="fig|1229831.3.peg.108"/>
<dbReference type="SMART" id="SM00710">
    <property type="entry name" value="PbH1"/>
    <property type="match status" value="4"/>
</dbReference>
<feature type="compositionally biased region" description="Low complexity" evidence="11">
    <location>
        <begin position="271"/>
        <end position="289"/>
    </location>
</feature>
<dbReference type="HOGENOM" id="CLU_004549_1_1_0"/>
<gene>
    <name evidence="13" type="ORF">M832_01060</name>
</gene>
<feature type="region of interest" description="Disordered" evidence="11">
    <location>
        <begin position="74"/>
        <end position="187"/>
    </location>
</feature>
<feature type="compositionally biased region" description="Low complexity" evidence="11">
    <location>
        <begin position="173"/>
        <end position="187"/>
    </location>
</feature>
<evidence type="ECO:0000256" key="5">
    <source>
        <dbReference type="ARBA" id="ARBA00022512"/>
    </source>
</evidence>
<proteinExistence type="inferred from homology"/>
<evidence type="ECO:0000256" key="2">
    <source>
        <dbReference type="ARBA" id="ARBA00004416"/>
    </source>
</evidence>
<dbReference type="SMART" id="SM00869">
    <property type="entry name" value="Autotransporter"/>
    <property type="match status" value="1"/>
</dbReference>
<keyword evidence="10" id="KW-0998">Cell outer membrane</keyword>
<feature type="compositionally biased region" description="Low complexity" evidence="11">
    <location>
        <begin position="459"/>
        <end position="496"/>
    </location>
</feature>
<feature type="compositionally biased region" description="Polar residues" evidence="11">
    <location>
        <begin position="151"/>
        <end position="172"/>
    </location>
</feature>
<reference evidence="13 14" key="1">
    <citation type="journal article" date="2014" name="Syst. Appl. Microbiol.">
        <title>Evidence for the existence of two new members of the family Chlamydiaceae and proposal of Chlamydia avium sp. nov. and Chlamydia gallinacea sp. nov.</title>
        <authorList>
            <person name="Sachse K."/>
            <person name="Laroucau K."/>
            <person name="Riege K."/>
            <person name="Wehner S."/>
            <person name="Dilcher M."/>
            <person name="Creasy H.H."/>
            <person name="Weidmann M."/>
            <person name="Myers G."/>
            <person name="Vorimore F."/>
            <person name="Vicari N."/>
            <person name="Magnino S."/>
            <person name="Liebler-Tenorio E."/>
            <person name="Ruettger A."/>
            <person name="Bavoil P.M."/>
            <person name="Hufert F.T."/>
            <person name="Rossello-Mora R."/>
            <person name="Marz M."/>
        </authorList>
    </citation>
    <scope>NUCLEOTIDE SEQUENCE [LARGE SCALE GENOMIC DNA]</scope>
    <source>
        <strain evidence="13 14">10DC88</strain>
    </source>
</reference>
<feature type="compositionally biased region" description="Low complexity" evidence="11">
    <location>
        <begin position="118"/>
        <end position="150"/>
    </location>
</feature>
<feature type="compositionally biased region" description="Polar residues" evidence="11">
    <location>
        <begin position="296"/>
        <end position="310"/>
    </location>
</feature>
<dbReference type="Gene3D" id="2.40.128.130">
    <property type="entry name" value="Autotransporter beta-domain"/>
    <property type="match status" value="1"/>
</dbReference>
<feature type="region of interest" description="Disordered" evidence="11">
    <location>
        <begin position="258"/>
        <end position="383"/>
    </location>
</feature>
<feature type="compositionally biased region" description="Low complexity" evidence="11">
    <location>
        <begin position="353"/>
        <end position="383"/>
    </location>
</feature>
<feature type="region of interest" description="Disordered" evidence="11">
    <location>
        <begin position="25"/>
        <end position="60"/>
    </location>
</feature>
<keyword evidence="5" id="KW-0134">Cell wall</keyword>
<evidence type="ECO:0000256" key="8">
    <source>
        <dbReference type="ARBA" id="ARBA00022729"/>
    </source>
</evidence>
<accession>W8JEH6</accession>
<keyword evidence="8" id="KW-0732">Signal</keyword>
<evidence type="ECO:0000259" key="12">
    <source>
        <dbReference type="PROSITE" id="PS51208"/>
    </source>
</evidence>
<keyword evidence="6" id="KW-0964">Secreted</keyword>
<dbReference type="Pfam" id="PF02415">
    <property type="entry name" value="Chlam_PMP"/>
    <property type="match status" value="3"/>
</dbReference>
<evidence type="ECO:0000256" key="1">
    <source>
        <dbReference type="ARBA" id="ARBA00004191"/>
    </source>
</evidence>
<evidence type="ECO:0000256" key="6">
    <source>
        <dbReference type="ARBA" id="ARBA00022525"/>
    </source>
</evidence>
<feature type="region of interest" description="Disordered" evidence="11">
    <location>
        <begin position="457"/>
        <end position="497"/>
    </location>
</feature>
<dbReference type="NCBIfam" id="TIGR01376">
    <property type="entry name" value="POMP_repeat"/>
    <property type="match status" value="3"/>
</dbReference>
<feature type="compositionally biased region" description="Basic and acidic residues" evidence="11">
    <location>
        <begin position="84"/>
        <end position="94"/>
    </location>
</feature>
<name>W8JEH6_9CHLA</name>
<evidence type="ECO:0000256" key="10">
    <source>
        <dbReference type="ARBA" id="ARBA00023237"/>
    </source>
</evidence>
<dbReference type="Proteomes" id="UP000019433">
    <property type="component" value="Chromosome"/>
</dbReference>
<evidence type="ECO:0000313" key="13">
    <source>
        <dbReference type="EMBL" id="AHK62976.1"/>
    </source>
</evidence>
<keyword evidence="9" id="KW-0472">Membrane</keyword>
<dbReference type="InterPro" id="IPR036709">
    <property type="entry name" value="Autotransporte_beta_dom_sf"/>
</dbReference>
<evidence type="ECO:0000256" key="4">
    <source>
        <dbReference type="ARBA" id="ARBA00022452"/>
    </source>
</evidence>
<dbReference type="InterPro" id="IPR003368">
    <property type="entry name" value="POMP_repeat"/>
</dbReference>
<sequence>MKSSIHFLLVSSTLISHVSLDSTEVQETSQEQGNIVLESKDNYDGTNTTPFSQRKSSLTNGTTYTLSTDISFANVSSTQEQTSEETKNEEVSKEADEENNAEEEKTQTQNVETQANIAKTALPTTSSSLSITKSTQPESSNPSSSQGTPECSLTTTLPSTDGGNASVTTGAENSTSNSITSSSGSTNTSCFVNTDGTLSFVGNNHSLTFSNISITGKGSAINNSANSSLTFSGFSDLSFISATADISTAESAIYVGPKNTTTSESSEEKSTVSSTTPGNTSSGSNGSPSADASKVVTVSTAVMQESQAPWETSEIEGRESEKNDEEDKEQSQENSSLTFKSKKVDSFNSHLKGSTNSDVSNSSSSGSLNSVSSDSSEQPSSPSISFCNNANITLSGNNSKNYGGAIQVLGNGSITKNTGTVTLSNNMAQDQGGAIYSTGSVEITENATVIFSGNKTIQSTSSGSSEPSKSASEPAVSAAVTTEPSNQSTTVSSNTQGHGGAICCITSSALSEDTETDSPYSPSALLRRFYANIQAQLGSTYQDSTSSNLSKVTISGNASVTFSNNSAYGSGGAIYSESVFLSSGGDITFAGNTASQGGAIYITDGGTISISATNGNISFWGNTQTTAIDPSITGDTTQTDTASKTLTSLHNSLYLGKGAKILQLRAGTGHSLTFYDPIITQPIDSGSSSTPLRFNAADDQTDLSSTTTYDGRIVFSGEKLTEEEAQDSANTTSIFHCPVVLESGTMVLKNGATLCADSFIQNPGSLIIMDGGTTIRAGFVSTTEQQPSSQNESTLNNSTEQNSENTQKEATQTPPTSTTEATALTKATDTPTFAGSSESQATKSSLLDERIVSKYLEEVCKIRTLLRDLPFSLPVSSTGTEATTTPSYTQQTAADGSITISNLAVNLDSLGSGQVINIIGNGNTGKVSVTGDLQFVDSSGQFYDNPLLSKNFSTDILSISAGQGQQVDTSGLNIIPQGSTTSNFGYQGQWEVIQVKDPTSGQISFELKWESQGYNPSPARRATLVPNSLWCSAIDIQAIQKLVEVSTDSANAPGFWVAGISNFFHRDSTSIQQGFRHISSGYMLGTSFESIDGHLMDIAFCQLFGRDKDYNLAHTKSHIYAATIHSKQERMMHYHTFSNKRGTIISQLPDQFLVILDAHLSYSLARNAMETQHTPNPASIGKWNNHCVSATLGGTLPRRYFSPYAQLRVVFVEQQNFKERHGGDENREFQSAHLMNIATPLGLKFERNTPSNKLILSLGYSPDIYRLYPKSKVYFPSGSISWATGATNLARQALLVEGSAHHSLGNSFKIFSHAAFELRGSSRNYNADLGGKYIF</sequence>
<dbReference type="GO" id="GO:0009279">
    <property type="term" value="C:cell outer membrane"/>
    <property type="evidence" value="ECO:0007669"/>
    <property type="project" value="UniProtKB-SubCell"/>
</dbReference>
<organism evidence="13 14">
    <name type="scientific">Chlamydia avium 10DC88</name>
    <dbReference type="NCBI Taxonomy" id="1229831"/>
    <lineage>
        <taxon>Bacteria</taxon>
        <taxon>Pseudomonadati</taxon>
        <taxon>Chlamydiota</taxon>
        <taxon>Chlamydiia</taxon>
        <taxon>Chlamydiales</taxon>
        <taxon>Chlamydiaceae</taxon>
        <taxon>Chlamydia/Chlamydophila group</taxon>
        <taxon>Chlamydia</taxon>
    </lineage>
</organism>
<dbReference type="SUPFAM" id="SSF103515">
    <property type="entry name" value="Autotransporter"/>
    <property type="match status" value="1"/>
</dbReference>
<feature type="compositionally biased region" description="Polar residues" evidence="11">
    <location>
        <begin position="782"/>
        <end position="809"/>
    </location>
</feature>
<feature type="domain" description="Autotransporter" evidence="12">
    <location>
        <begin position="1048"/>
        <end position="1335"/>
    </location>
</feature>
<feature type="compositionally biased region" description="Polar residues" evidence="11">
    <location>
        <begin position="44"/>
        <end position="60"/>
    </location>
</feature>
<dbReference type="eggNOG" id="COG3468">
    <property type="taxonomic scope" value="Bacteria"/>
</dbReference>
<dbReference type="InterPro" id="IPR011427">
    <property type="entry name" value="Polymorphic_membr_middle"/>
</dbReference>
<dbReference type="RefSeq" id="WP_038500088.1">
    <property type="nucleotide sequence ID" value="NZ_CP006571.1"/>
</dbReference>
<dbReference type="InterPro" id="IPR006626">
    <property type="entry name" value="PbH1"/>
</dbReference>
<feature type="compositionally biased region" description="Low complexity" evidence="11">
    <location>
        <begin position="810"/>
        <end position="822"/>
    </location>
</feature>
<keyword evidence="4" id="KW-1134">Transmembrane beta strand</keyword>
<evidence type="ECO:0000256" key="3">
    <source>
        <dbReference type="ARBA" id="ARBA00007542"/>
    </source>
</evidence>
<comment type="similarity">
    <text evidence="3">Belongs to the PMP outer membrane protein family.</text>
</comment>
<evidence type="ECO:0000313" key="14">
    <source>
        <dbReference type="Proteomes" id="UP000019433"/>
    </source>
</evidence>
<dbReference type="STRING" id="1229831.M832_01060"/>
<evidence type="ECO:0000256" key="11">
    <source>
        <dbReference type="SAM" id="MobiDB-lite"/>
    </source>
</evidence>
<feature type="region of interest" description="Disordered" evidence="11">
    <location>
        <begin position="782"/>
        <end position="822"/>
    </location>
</feature>
<evidence type="ECO:0000256" key="9">
    <source>
        <dbReference type="ARBA" id="ARBA00023136"/>
    </source>
</evidence>
<protein>
    <submittedName>
        <fullName evidence="13">Autotransporter beta-domain protein</fullName>
    </submittedName>
</protein>
<evidence type="ECO:0000256" key="7">
    <source>
        <dbReference type="ARBA" id="ARBA00022692"/>
    </source>
</evidence>
<dbReference type="KEGG" id="cav:M832_01060"/>
<keyword evidence="7" id="KW-0812">Transmembrane</keyword>
<dbReference type="Pfam" id="PF07548">
    <property type="entry name" value="ChlamPMP_M"/>
    <property type="match status" value="1"/>
</dbReference>
<dbReference type="InterPro" id="IPR005546">
    <property type="entry name" value="Autotransporte_beta"/>
</dbReference>